<evidence type="ECO:0000313" key="14">
    <source>
        <dbReference type="Proteomes" id="UP000019849"/>
    </source>
</evidence>
<dbReference type="HOGENOM" id="CLU_035117_1_2_5"/>
<dbReference type="InterPro" id="IPR036291">
    <property type="entry name" value="NAD(P)-bd_dom_sf"/>
</dbReference>
<name>A0A011SUX9_9HYPH</name>
<reference evidence="13 14" key="1">
    <citation type="submission" date="2014-02" db="EMBL/GenBank/DDBJ databases">
        <title>Aquamicrobium defluvii Genome sequencing.</title>
        <authorList>
            <person name="Wang X."/>
        </authorList>
    </citation>
    <scope>NUCLEOTIDE SEQUENCE [LARGE SCALE GENOMIC DNA]</scope>
    <source>
        <strain evidence="13 14">W13Z1</strain>
    </source>
</reference>
<feature type="domain" description="6-phosphogluconate dehydrogenase NADP-binding" evidence="11">
    <location>
        <begin position="17"/>
        <end position="171"/>
    </location>
</feature>
<dbReference type="InterPro" id="IPR013328">
    <property type="entry name" value="6PGD_dom2"/>
</dbReference>
<evidence type="ECO:0000256" key="3">
    <source>
        <dbReference type="ARBA" id="ARBA00023027"/>
    </source>
</evidence>
<dbReference type="InterPro" id="IPR050006">
    <property type="entry name" value="LtnD"/>
</dbReference>
<evidence type="ECO:0000256" key="4">
    <source>
        <dbReference type="ARBA" id="ARBA00023277"/>
    </source>
</evidence>
<comment type="catalytic activity">
    <reaction evidence="9">
        <text>L-threonate + NAD(+) = 2-dehydro-L-erythronate + NADH + H(+)</text>
        <dbReference type="Rhea" id="RHEA:52548"/>
        <dbReference type="ChEBI" id="CHEBI:15378"/>
        <dbReference type="ChEBI" id="CHEBI:57540"/>
        <dbReference type="ChEBI" id="CHEBI:57561"/>
        <dbReference type="ChEBI" id="CHEBI:57945"/>
        <dbReference type="ChEBI" id="CHEBI:136669"/>
        <dbReference type="EC" id="1.1.1.411"/>
    </reaction>
</comment>
<comment type="function">
    <text evidence="5">Catalyzes oxidation of L-threonate to 2-oxo-tetronate. Can use either NAD(+) or NADP(+) as cosubstrate, with a preference for NAD(+).</text>
</comment>
<sequence>MTTPAQETTAGGRNFLLIGLGAMGYGMGRSLLRAGLCVDGFDLNADTQARFRAEAGLDRPLAKAAGEADGAILVVVNAGQMREALFGTSGLAERLKPGALVISCATIDPQQAIAFEQQLAGKGILYLDAPISGGSARAAQGKLSIMASGSPEAFAKAEPALDAMAETLFRLGDRAGPGSAMKSVNQLLAGIHIAATAEAFAFGIAQGLDADQIMQVIPACAGSSWMFQNRGPYIADGDYRPHSAVDIFVKDLGIVTDAASGAKLDLPVSQAALERYRAASAAGMGREGDVALVKLYAAQSGIDLPPKRYEDK</sequence>
<dbReference type="eggNOG" id="COG2084">
    <property type="taxonomic scope" value="Bacteria"/>
</dbReference>
<dbReference type="GO" id="GO:0051287">
    <property type="term" value="F:NAD binding"/>
    <property type="evidence" value="ECO:0007669"/>
    <property type="project" value="InterPro"/>
</dbReference>
<dbReference type="InterPro" id="IPR008927">
    <property type="entry name" value="6-PGluconate_DH-like_C_sf"/>
</dbReference>
<feature type="active site" evidence="10">
    <location>
        <position position="182"/>
    </location>
</feature>
<proteinExistence type="inferred from homology"/>
<dbReference type="STRING" id="69279.BG36_13340"/>
<dbReference type="Gene3D" id="3.40.50.720">
    <property type="entry name" value="NAD(P)-binding Rossmann-like Domain"/>
    <property type="match status" value="1"/>
</dbReference>
<dbReference type="InterPro" id="IPR006115">
    <property type="entry name" value="6PGDH_NADP-bd"/>
</dbReference>
<dbReference type="PANTHER" id="PTHR43060">
    <property type="entry name" value="3-HYDROXYISOBUTYRATE DEHYDROGENASE-LIKE 1, MITOCHONDRIAL-RELATED"/>
    <property type="match status" value="1"/>
</dbReference>
<keyword evidence="3" id="KW-0520">NAD</keyword>
<dbReference type="Proteomes" id="UP000019849">
    <property type="component" value="Unassembled WGS sequence"/>
</dbReference>
<dbReference type="InterPro" id="IPR015815">
    <property type="entry name" value="HIBADH-related"/>
</dbReference>
<dbReference type="EMBL" id="JENY01000027">
    <property type="protein sequence ID" value="EXL03044.1"/>
    <property type="molecule type" value="Genomic_DNA"/>
</dbReference>
<evidence type="ECO:0000256" key="6">
    <source>
        <dbReference type="ARBA" id="ARBA00037979"/>
    </source>
</evidence>
<dbReference type="Pfam" id="PF14833">
    <property type="entry name" value="NAD_binding_11"/>
    <property type="match status" value="1"/>
</dbReference>
<evidence type="ECO:0000256" key="7">
    <source>
        <dbReference type="ARBA" id="ARBA00038870"/>
    </source>
</evidence>
<evidence type="ECO:0000259" key="11">
    <source>
        <dbReference type="Pfam" id="PF03446"/>
    </source>
</evidence>
<dbReference type="SUPFAM" id="SSF48179">
    <property type="entry name" value="6-phosphogluconate dehydrogenase C-terminal domain-like"/>
    <property type="match status" value="1"/>
</dbReference>
<evidence type="ECO:0000256" key="5">
    <source>
        <dbReference type="ARBA" id="ARBA00037062"/>
    </source>
</evidence>
<dbReference type="GO" id="GO:0016616">
    <property type="term" value="F:oxidoreductase activity, acting on the CH-OH group of donors, NAD or NADP as acceptor"/>
    <property type="evidence" value="ECO:0007669"/>
    <property type="project" value="InterPro"/>
</dbReference>
<dbReference type="Gene3D" id="1.10.1040.10">
    <property type="entry name" value="N-(1-d-carboxylethyl)-l-norvaline Dehydrogenase, domain 2"/>
    <property type="match status" value="1"/>
</dbReference>
<dbReference type="RefSeq" id="WP_084496570.1">
    <property type="nucleotide sequence ID" value="NZ_KK073899.1"/>
</dbReference>
<comment type="caution">
    <text evidence="13">The sequence shown here is derived from an EMBL/GenBank/DDBJ whole genome shotgun (WGS) entry which is preliminary data.</text>
</comment>
<dbReference type="EC" id="1.1.1.411" evidence="7"/>
<gene>
    <name evidence="13" type="ORF">BG36_13340</name>
</gene>
<evidence type="ECO:0000256" key="2">
    <source>
        <dbReference type="ARBA" id="ARBA00023002"/>
    </source>
</evidence>
<evidence type="ECO:0000256" key="9">
    <source>
        <dbReference type="ARBA" id="ARBA00047312"/>
    </source>
</evidence>
<dbReference type="SUPFAM" id="SSF51735">
    <property type="entry name" value="NAD(P)-binding Rossmann-fold domains"/>
    <property type="match status" value="1"/>
</dbReference>
<dbReference type="PANTHER" id="PTHR43060:SF17">
    <property type="entry name" value="L-THREONATE DEHYDROGENASE"/>
    <property type="match status" value="1"/>
</dbReference>
<keyword evidence="4" id="KW-0119">Carbohydrate metabolism</keyword>
<dbReference type="PIRSF" id="PIRSF000103">
    <property type="entry name" value="HIBADH"/>
    <property type="match status" value="1"/>
</dbReference>
<keyword evidence="1" id="KW-0521">NADP</keyword>
<feature type="domain" description="3-hydroxyisobutyrate dehydrogenase-like NAD-binding" evidence="12">
    <location>
        <begin position="176"/>
        <end position="296"/>
    </location>
</feature>
<dbReference type="NCBIfam" id="NF043037">
    <property type="entry name" value="ThreonDh"/>
    <property type="match status" value="1"/>
</dbReference>
<evidence type="ECO:0000259" key="12">
    <source>
        <dbReference type="Pfam" id="PF14833"/>
    </source>
</evidence>
<dbReference type="PATRIC" id="fig|69279.3.peg.3760"/>
<evidence type="ECO:0000256" key="1">
    <source>
        <dbReference type="ARBA" id="ARBA00022857"/>
    </source>
</evidence>
<keyword evidence="2" id="KW-0560">Oxidoreductase</keyword>
<dbReference type="GO" id="GO:0050661">
    <property type="term" value="F:NADP binding"/>
    <property type="evidence" value="ECO:0007669"/>
    <property type="project" value="InterPro"/>
</dbReference>
<protein>
    <recommendedName>
        <fullName evidence="8">L-threonate dehydrogenase</fullName>
        <ecNumber evidence="7">1.1.1.411</ecNumber>
    </recommendedName>
</protein>
<organism evidence="13 14">
    <name type="scientific">Aquamicrobium defluvii</name>
    <dbReference type="NCBI Taxonomy" id="69279"/>
    <lineage>
        <taxon>Bacteria</taxon>
        <taxon>Pseudomonadati</taxon>
        <taxon>Pseudomonadota</taxon>
        <taxon>Alphaproteobacteria</taxon>
        <taxon>Hyphomicrobiales</taxon>
        <taxon>Phyllobacteriaceae</taxon>
        <taxon>Aquamicrobium</taxon>
    </lineage>
</organism>
<dbReference type="InterPro" id="IPR029154">
    <property type="entry name" value="HIBADH-like_NADP-bd"/>
</dbReference>
<accession>A0A011SUX9</accession>
<evidence type="ECO:0000313" key="13">
    <source>
        <dbReference type="EMBL" id="EXL03044.1"/>
    </source>
</evidence>
<dbReference type="Pfam" id="PF03446">
    <property type="entry name" value="NAD_binding_2"/>
    <property type="match status" value="1"/>
</dbReference>
<comment type="similarity">
    <text evidence="6">Belongs to the HIBADH-related family. L-threonate dehydrogenase subfamily.</text>
</comment>
<evidence type="ECO:0000256" key="10">
    <source>
        <dbReference type="PIRSR" id="PIRSR000103-1"/>
    </source>
</evidence>
<evidence type="ECO:0000256" key="8">
    <source>
        <dbReference type="ARBA" id="ARBA00039407"/>
    </source>
</evidence>
<dbReference type="AlphaFoldDB" id="A0A011SUX9"/>